<dbReference type="Pfam" id="PF02141">
    <property type="entry name" value="DENN"/>
    <property type="match status" value="1"/>
</dbReference>
<dbReference type="OMA" id="FIMGCHI"/>
<reference evidence="4" key="1">
    <citation type="submission" date="2025-08" db="UniProtKB">
        <authorList>
            <consortium name="Ensembl"/>
        </authorList>
    </citation>
    <scope>IDENTIFICATION</scope>
</reference>
<dbReference type="PANTHER" id="PTHR12296:SF21">
    <property type="entry name" value="DENN DOMAIN-CONTAINING PROTEIN 3"/>
    <property type="match status" value="1"/>
</dbReference>
<evidence type="ECO:0000256" key="1">
    <source>
        <dbReference type="ARBA" id="ARBA00022658"/>
    </source>
</evidence>
<dbReference type="GO" id="GO:0032483">
    <property type="term" value="P:regulation of Rab protein signal transduction"/>
    <property type="evidence" value="ECO:0007669"/>
    <property type="project" value="TreeGrafter"/>
</dbReference>
<dbReference type="InterPro" id="IPR005113">
    <property type="entry name" value="uDENN_dom"/>
</dbReference>
<evidence type="ECO:0000259" key="3">
    <source>
        <dbReference type="PROSITE" id="PS50211"/>
    </source>
</evidence>
<reference evidence="4" key="2">
    <citation type="submission" date="2025-09" db="UniProtKB">
        <authorList>
            <consortium name="Ensembl"/>
        </authorList>
    </citation>
    <scope>IDENTIFICATION</scope>
</reference>
<dbReference type="PANTHER" id="PTHR12296">
    <property type="entry name" value="DENN DOMAIN-CONTAINING PROTEIN 4"/>
    <property type="match status" value="1"/>
</dbReference>
<keyword evidence="5" id="KW-1185">Reference proteome</keyword>
<dbReference type="AlphaFoldDB" id="A0A8D0L4M8"/>
<evidence type="ECO:0000256" key="2">
    <source>
        <dbReference type="SAM" id="MobiDB-lite"/>
    </source>
</evidence>
<keyword evidence="1" id="KW-0344">Guanine-nucleotide releasing factor</keyword>
<feature type="domain" description="UDENN" evidence="3">
    <location>
        <begin position="70"/>
        <end position="349"/>
    </location>
</feature>
<protein>
    <recommendedName>
        <fullName evidence="3">UDENN domain-containing protein</fullName>
    </recommendedName>
</protein>
<accession>A0A8D0L4M8</accession>
<dbReference type="InterPro" id="IPR037516">
    <property type="entry name" value="Tripartite_DENN"/>
</dbReference>
<dbReference type="InterPro" id="IPR001194">
    <property type="entry name" value="cDENN_dom"/>
</dbReference>
<dbReference type="Gene3D" id="3.40.50.11500">
    <property type="match status" value="1"/>
</dbReference>
<sequence>MEDVLPSGLLEICVLVGVPRERVKEVYQAAQKKEVKNFPPLDPEVLSVFVPPFISKEEFQATNISSNVFNKTKRRSFRKKKERPKIENTKTLNGDQKVPDTEDISVPKDIDLNGLPQLCFPGGLYLASESREDHIHFLVFTDVFGNRTYGVVAQYYQPLQTGYTSSNGLAHWESVQASKTGDCFVPFAICLISRYPYFNALKDCLSCLLVQLRPCKDLDVDERIKEFAAKLSLIPSPPPGPLHLIFNLRPLQVVFPSREDPDSPVIDLDLHLPFLCFKPQTVLQIITCILTEQRIVFFSSDWALLTLVAECFMLYLHPIQWQHTFVPILSCQMLDFVMAPTSFLMGCHL</sequence>
<feature type="region of interest" description="Disordered" evidence="2">
    <location>
        <begin position="79"/>
        <end position="100"/>
    </location>
</feature>
<dbReference type="InterPro" id="IPR043153">
    <property type="entry name" value="DENN_C"/>
</dbReference>
<dbReference type="Proteomes" id="UP000694392">
    <property type="component" value="Unplaced"/>
</dbReference>
<name>A0A8D0L4M8_SPHPU</name>
<organism evidence="4 5">
    <name type="scientific">Sphenodon punctatus</name>
    <name type="common">Tuatara</name>
    <name type="synonym">Hatteria punctata</name>
    <dbReference type="NCBI Taxonomy" id="8508"/>
    <lineage>
        <taxon>Eukaryota</taxon>
        <taxon>Metazoa</taxon>
        <taxon>Chordata</taxon>
        <taxon>Craniata</taxon>
        <taxon>Vertebrata</taxon>
        <taxon>Euteleostomi</taxon>
        <taxon>Lepidosauria</taxon>
        <taxon>Sphenodontia</taxon>
        <taxon>Sphenodontidae</taxon>
        <taxon>Sphenodon</taxon>
    </lineage>
</organism>
<evidence type="ECO:0000313" key="4">
    <source>
        <dbReference type="Ensembl" id="ENSSPUP00000008378.1"/>
    </source>
</evidence>
<dbReference type="InterPro" id="IPR051696">
    <property type="entry name" value="DENN_Domain_GEFs"/>
</dbReference>
<dbReference type="SMART" id="SM00799">
    <property type="entry name" value="DENN"/>
    <property type="match status" value="1"/>
</dbReference>
<proteinExistence type="predicted"/>
<dbReference type="GO" id="GO:0031410">
    <property type="term" value="C:cytoplasmic vesicle"/>
    <property type="evidence" value="ECO:0007669"/>
    <property type="project" value="TreeGrafter"/>
</dbReference>
<dbReference type="Gene3D" id="3.30.450.200">
    <property type="match status" value="1"/>
</dbReference>
<evidence type="ECO:0000313" key="5">
    <source>
        <dbReference type="Proteomes" id="UP000694392"/>
    </source>
</evidence>
<dbReference type="Ensembl" id="ENSSPUT00000008938.1">
    <property type="protein sequence ID" value="ENSSPUP00000008378.1"/>
    <property type="gene ID" value="ENSSPUG00000006505.1"/>
</dbReference>
<dbReference type="GO" id="GO:0005085">
    <property type="term" value="F:guanyl-nucleotide exchange factor activity"/>
    <property type="evidence" value="ECO:0007669"/>
    <property type="project" value="UniProtKB-KW"/>
</dbReference>
<dbReference type="PROSITE" id="PS50211">
    <property type="entry name" value="DENN"/>
    <property type="match status" value="1"/>
</dbReference>
<dbReference type="GeneTree" id="ENSGT00940000155784"/>
<dbReference type="Pfam" id="PF03456">
    <property type="entry name" value="uDENN"/>
    <property type="match status" value="1"/>
</dbReference>